<organism evidence="2 3">
    <name type="scientific">Ancylostoma caninum</name>
    <name type="common">Dog hookworm</name>
    <dbReference type="NCBI Taxonomy" id="29170"/>
    <lineage>
        <taxon>Eukaryota</taxon>
        <taxon>Metazoa</taxon>
        <taxon>Ecdysozoa</taxon>
        <taxon>Nematoda</taxon>
        <taxon>Chromadorea</taxon>
        <taxon>Rhabditida</taxon>
        <taxon>Rhabditina</taxon>
        <taxon>Rhabditomorpha</taxon>
        <taxon>Strongyloidea</taxon>
        <taxon>Ancylostomatidae</taxon>
        <taxon>Ancylostomatinae</taxon>
        <taxon>Ancylostoma</taxon>
    </lineage>
</organism>
<evidence type="ECO:0000256" key="1">
    <source>
        <dbReference type="SAM" id="MobiDB-lite"/>
    </source>
</evidence>
<keyword evidence="3" id="KW-1185">Reference proteome</keyword>
<name>A0A368H2D3_ANCCA</name>
<dbReference type="Proteomes" id="UP000252519">
    <property type="component" value="Unassembled WGS sequence"/>
</dbReference>
<comment type="caution">
    <text evidence="2">The sequence shown here is derived from an EMBL/GenBank/DDBJ whole genome shotgun (WGS) entry which is preliminary data.</text>
</comment>
<gene>
    <name evidence="2" type="ORF">ANCCAN_03150</name>
</gene>
<protein>
    <submittedName>
        <fullName evidence="2">Uncharacterized protein</fullName>
    </submittedName>
</protein>
<feature type="region of interest" description="Disordered" evidence="1">
    <location>
        <begin position="95"/>
        <end position="123"/>
    </location>
</feature>
<feature type="compositionally biased region" description="Basic and acidic residues" evidence="1">
    <location>
        <begin position="95"/>
        <end position="113"/>
    </location>
</feature>
<dbReference type="GO" id="GO:0032543">
    <property type="term" value="P:mitochondrial translation"/>
    <property type="evidence" value="ECO:0007669"/>
    <property type="project" value="InterPro"/>
</dbReference>
<evidence type="ECO:0000313" key="2">
    <source>
        <dbReference type="EMBL" id="RCN50764.1"/>
    </source>
</evidence>
<reference evidence="2 3" key="1">
    <citation type="submission" date="2014-10" db="EMBL/GenBank/DDBJ databases">
        <title>Draft genome of the hookworm Ancylostoma caninum.</title>
        <authorList>
            <person name="Mitreva M."/>
        </authorList>
    </citation>
    <scope>NUCLEOTIDE SEQUENCE [LARGE SCALE GENOMIC DNA]</scope>
    <source>
        <strain evidence="2 3">Baltimore</strain>
    </source>
</reference>
<proteinExistence type="predicted"/>
<dbReference type="InterPro" id="IPR034596">
    <property type="entry name" value="Ribosomal_mL52"/>
</dbReference>
<dbReference type="OrthoDB" id="5863224at2759"/>
<dbReference type="AlphaFoldDB" id="A0A368H2D3"/>
<dbReference type="Pfam" id="PF18699">
    <property type="entry name" value="MRPL52"/>
    <property type="match status" value="1"/>
</dbReference>
<dbReference type="GO" id="GO:0005762">
    <property type="term" value="C:mitochondrial large ribosomal subunit"/>
    <property type="evidence" value="ECO:0007669"/>
    <property type="project" value="InterPro"/>
</dbReference>
<dbReference type="EMBL" id="JOJR01000020">
    <property type="protein sequence ID" value="RCN50764.1"/>
    <property type="molecule type" value="Genomic_DNA"/>
</dbReference>
<evidence type="ECO:0000313" key="3">
    <source>
        <dbReference type="Proteomes" id="UP000252519"/>
    </source>
</evidence>
<accession>A0A368H2D3</accession>
<dbReference type="GO" id="GO:0003735">
    <property type="term" value="F:structural constituent of ribosome"/>
    <property type="evidence" value="ECO:0007669"/>
    <property type="project" value="InterPro"/>
</dbReference>
<sequence>MLASRSFLRLRHFGAAAQNANIRSNYRGRYQNWKKPVYVAPHVHPLEVGPDFSVVEGRPIPVTSQKQLEYKLDQIRLAKKVVQLLEEVKEMEAAHKKADARRLAESQQKEQLRPKPKGTISIE</sequence>